<keyword evidence="2" id="KW-1185">Reference proteome</keyword>
<comment type="caution">
    <text evidence="1">The sequence shown here is derived from an EMBL/GenBank/DDBJ whole genome shotgun (WGS) entry which is preliminary data.</text>
</comment>
<dbReference type="AlphaFoldDB" id="A0A6A4FM14"/>
<reference evidence="1 2" key="1">
    <citation type="submission" date="2018-08" db="EMBL/GenBank/DDBJ databases">
        <title>Genomic investigation of the strawberry pathogen Phytophthora fragariae indicates pathogenicity is determined by transcriptional variation in three key races.</title>
        <authorList>
            <person name="Adams T.M."/>
            <person name="Armitage A.D."/>
            <person name="Sobczyk M.K."/>
            <person name="Bates H.J."/>
            <person name="Dunwell J.M."/>
            <person name="Nellist C.F."/>
            <person name="Harrison R.J."/>
        </authorList>
    </citation>
    <scope>NUCLEOTIDE SEQUENCE [LARGE SCALE GENOMIC DNA]</scope>
    <source>
        <strain evidence="1 2">SCRP333</strain>
    </source>
</reference>
<name>A0A6A4FM14_9STRA</name>
<evidence type="ECO:0000313" key="2">
    <source>
        <dbReference type="Proteomes" id="UP000434957"/>
    </source>
</evidence>
<organism evidence="1 2">
    <name type="scientific">Phytophthora rubi</name>
    <dbReference type="NCBI Taxonomy" id="129364"/>
    <lineage>
        <taxon>Eukaryota</taxon>
        <taxon>Sar</taxon>
        <taxon>Stramenopiles</taxon>
        <taxon>Oomycota</taxon>
        <taxon>Peronosporomycetes</taxon>
        <taxon>Peronosporales</taxon>
        <taxon>Peronosporaceae</taxon>
        <taxon>Phytophthora</taxon>
    </lineage>
</organism>
<dbReference type="Proteomes" id="UP000434957">
    <property type="component" value="Unassembled WGS sequence"/>
</dbReference>
<protein>
    <submittedName>
        <fullName evidence="1">Uncharacterized protein</fullName>
    </submittedName>
</protein>
<sequence length="65" mass="6702">MTAVPAVAGLALPSYTVDYGGEDSGSRGSGPASNLILETYIDGAMRGEGEAADIDDELRMNLIRA</sequence>
<evidence type="ECO:0000313" key="1">
    <source>
        <dbReference type="EMBL" id="KAE9348014.1"/>
    </source>
</evidence>
<dbReference type="EMBL" id="QXFT01000298">
    <property type="protein sequence ID" value="KAE9348014.1"/>
    <property type="molecule type" value="Genomic_DNA"/>
</dbReference>
<proteinExistence type="predicted"/>
<accession>A0A6A4FM14</accession>
<gene>
    <name evidence="1" type="ORF">PR003_g6636</name>
</gene>